<dbReference type="OrthoDB" id="411211at2759"/>
<dbReference type="InterPro" id="IPR051558">
    <property type="entry name" value="Metallophosphoesterase_PAP"/>
</dbReference>
<evidence type="ECO:0000256" key="9">
    <source>
        <dbReference type="PIRSR" id="PIRSR000898-3"/>
    </source>
</evidence>
<feature type="disulfide bond" evidence="8">
    <location>
        <begin position="162"/>
        <end position="231"/>
    </location>
</feature>
<keyword evidence="12" id="KW-1185">Reference proteome</keyword>
<feature type="glycosylation site" description="N-linked (GlcNAc...) asparagine" evidence="9">
    <location>
        <position position="119"/>
    </location>
</feature>
<reference evidence="11 12" key="1">
    <citation type="submission" date="2013-11" db="EMBL/GenBank/DDBJ databases">
        <title>Draft genome of the bovine lungworm Dictyocaulus viviparus.</title>
        <authorList>
            <person name="Mitreva M."/>
        </authorList>
    </citation>
    <scope>NUCLEOTIDE SEQUENCE [LARGE SCALE GENOMIC DNA]</scope>
    <source>
        <strain evidence="11 12">HannoverDv2000</strain>
    </source>
</reference>
<dbReference type="FunFam" id="3.60.21.10:FF:000062">
    <property type="entry name" value="Tartrate-resistant acid phosphatase type 5"/>
    <property type="match status" value="1"/>
</dbReference>
<keyword evidence="6 7" id="KW-0408">Iron</keyword>
<dbReference type="PANTHER" id="PTHR10161:SF14">
    <property type="entry name" value="TARTRATE-RESISTANT ACID PHOSPHATASE TYPE 5"/>
    <property type="match status" value="1"/>
</dbReference>
<evidence type="ECO:0000313" key="11">
    <source>
        <dbReference type="EMBL" id="KJH45909.1"/>
    </source>
</evidence>
<proteinExistence type="predicted"/>
<feature type="binding site" evidence="7">
    <location>
        <position position="217"/>
    </location>
    <ligand>
        <name>Fe cation</name>
        <dbReference type="ChEBI" id="CHEBI:24875"/>
        <label>2</label>
    </ligand>
</feature>
<dbReference type="SUPFAM" id="SSF56300">
    <property type="entry name" value="Metallo-dependent phosphatases"/>
    <property type="match status" value="1"/>
</dbReference>
<dbReference type="EC" id="3.1.3.2" evidence="2 6"/>
<dbReference type="GO" id="GO:0003993">
    <property type="term" value="F:acid phosphatase activity"/>
    <property type="evidence" value="ECO:0007669"/>
    <property type="project" value="UniProtKB-UniRule"/>
</dbReference>
<dbReference type="PANTHER" id="PTHR10161">
    <property type="entry name" value="TARTRATE-RESISTANT ACID PHOSPHATASE TYPE 5"/>
    <property type="match status" value="1"/>
</dbReference>
<name>A0A0D8XQ42_DICVI</name>
<dbReference type="STRING" id="29172.A0A0D8XQ42"/>
<sequence>MDAIYTNLYGFDNVLSRGNLIDNLSTNTSLRVILLGDIGGLPVYPYYTYAQTKVANAITDIAIQKKPHFVLNLGDNFYFTGVSNEYDKRFESSFENIYDTDALQVPWYTVAGNHDHFGNVSAQVAYTKYSKKWNFPSVYYNLSFHINQTTVDILMIDTVILCGNTADVENGDLFDLLWNKSHDPEGPDDIEQAEKQWKWIEYHLNASSADYLFVAGHYPIHSISSHGPTKCLIERLDPLLKQYSVSAYFAGHDHTLQHIIYPGEGMHLIHYVVSGVASRSDRSKKHLNTVAVENLKFHYPSSWNPFSQLGFSNGGFVYMDINKQRAELFFLNGKGAEKYRTSIVPRSIDSPHFIAF</sequence>
<gene>
    <name evidence="11" type="ORF">DICVIV_08026</name>
</gene>
<dbReference type="GO" id="GO:0046872">
    <property type="term" value="F:metal ion binding"/>
    <property type="evidence" value="ECO:0007669"/>
    <property type="project" value="UniProtKB-KW"/>
</dbReference>
<dbReference type="InterPro" id="IPR029052">
    <property type="entry name" value="Metallo-depent_PP-like"/>
</dbReference>
<feature type="domain" description="Calcineurin-like phosphoesterase" evidence="10">
    <location>
        <begin position="30"/>
        <end position="255"/>
    </location>
</feature>
<feature type="binding site" evidence="7">
    <location>
        <position position="37"/>
    </location>
    <ligand>
        <name>Fe cation</name>
        <dbReference type="ChEBI" id="CHEBI:24875"/>
        <label>1</label>
    </ligand>
</feature>
<keyword evidence="5 6" id="KW-0378">Hydrolase</keyword>
<keyword evidence="8" id="KW-1015">Disulfide bond</keyword>
<accession>A0A0D8XQ42</accession>
<feature type="binding site" evidence="7">
    <location>
        <position position="254"/>
    </location>
    <ligand>
        <name>Fe cation</name>
        <dbReference type="ChEBI" id="CHEBI:24875"/>
        <label>1</label>
    </ligand>
</feature>
<evidence type="ECO:0000259" key="10">
    <source>
        <dbReference type="Pfam" id="PF00149"/>
    </source>
</evidence>
<dbReference type="AlphaFoldDB" id="A0A0D8XQ42"/>
<reference evidence="12" key="2">
    <citation type="journal article" date="2016" name="Sci. Rep.">
        <title>Dictyocaulus viviparus genome, variome and transcriptome elucidate lungworm biology and support future intervention.</title>
        <authorList>
            <person name="McNulty S.N."/>
            <person name="Strube C."/>
            <person name="Rosa B.A."/>
            <person name="Martin J.C."/>
            <person name="Tyagi R."/>
            <person name="Choi Y.J."/>
            <person name="Wang Q."/>
            <person name="Hallsworth Pepin K."/>
            <person name="Zhang X."/>
            <person name="Ozersky P."/>
            <person name="Wilson R.K."/>
            <person name="Sternberg P.W."/>
            <person name="Gasser R.B."/>
            <person name="Mitreva M."/>
        </authorList>
    </citation>
    <scope>NUCLEOTIDE SEQUENCE [LARGE SCALE GENOMIC DNA]</scope>
    <source>
        <strain evidence="12">HannoverDv2000</strain>
    </source>
</reference>
<dbReference type="Proteomes" id="UP000053766">
    <property type="component" value="Unassembled WGS sequence"/>
</dbReference>
<protein>
    <recommendedName>
        <fullName evidence="3 6">Tartrate-resistant acid phosphatase type 5</fullName>
        <ecNumber evidence="2 6">3.1.3.2</ecNumber>
    </recommendedName>
</protein>
<feature type="binding site" evidence="7">
    <location>
        <position position="252"/>
    </location>
    <ligand>
        <name>Fe cation</name>
        <dbReference type="ChEBI" id="CHEBI:24875"/>
        <label>2</label>
    </ligand>
</feature>
<feature type="binding site" evidence="7">
    <location>
        <position position="75"/>
    </location>
    <ligand>
        <name>Fe cation</name>
        <dbReference type="ChEBI" id="CHEBI:24875"/>
        <label>1</label>
    </ligand>
</feature>
<feature type="binding site" evidence="7">
    <location>
        <position position="113"/>
    </location>
    <ligand>
        <name>Fe cation</name>
        <dbReference type="ChEBI" id="CHEBI:24875"/>
        <label>2</label>
    </ligand>
</feature>
<dbReference type="InterPro" id="IPR024927">
    <property type="entry name" value="Acid_PPase"/>
</dbReference>
<comment type="catalytic activity">
    <reaction evidence="1 6">
        <text>a phosphate monoester + H2O = an alcohol + phosphate</text>
        <dbReference type="Rhea" id="RHEA:15017"/>
        <dbReference type="ChEBI" id="CHEBI:15377"/>
        <dbReference type="ChEBI" id="CHEBI:30879"/>
        <dbReference type="ChEBI" id="CHEBI:43474"/>
        <dbReference type="ChEBI" id="CHEBI:67140"/>
        <dbReference type="EC" id="3.1.3.2"/>
    </reaction>
</comment>
<keyword evidence="4" id="KW-0732">Signal</keyword>
<organism evidence="11 12">
    <name type="scientific">Dictyocaulus viviparus</name>
    <name type="common">Bovine lungworm</name>
    <dbReference type="NCBI Taxonomy" id="29172"/>
    <lineage>
        <taxon>Eukaryota</taxon>
        <taxon>Metazoa</taxon>
        <taxon>Ecdysozoa</taxon>
        <taxon>Nematoda</taxon>
        <taxon>Chromadorea</taxon>
        <taxon>Rhabditida</taxon>
        <taxon>Rhabditina</taxon>
        <taxon>Rhabditomorpha</taxon>
        <taxon>Strongyloidea</taxon>
        <taxon>Metastrongylidae</taxon>
        <taxon>Dictyocaulus</taxon>
    </lineage>
</organism>
<evidence type="ECO:0000256" key="3">
    <source>
        <dbReference type="ARBA" id="ARBA00015822"/>
    </source>
</evidence>
<keyword evidence="7" id="KW-0479">Metal-binding</keyword>
<evidence type="ECO:0000256" key="7">
    <source>
        <dbReference type="PIRSR" id="PIRSR000898-1"/>
    </source>
</evidence>
<feature type="binding site" evidence="7">
    <location>
        <position position="78"/>
    </location>
    <ligand>
        <name>Fe cation</name>
        <dbReference type="ChEBI" id="CHEBI:24875"/>
        <label>1</label>
    </ligand>
</feature>
<evidence type="ECO:0000256" key="4">
    <source>
        <dbReference type="ARBA" id="ARBA00022729"/>
    </source>
</evidence>
<evidence type="ECO:0000256" key="8">
    <source>
        <dbReference type="PIRSR" id="PIRSR000898-2"/>
    </source>
</evidence>
<dbReference type="InterPro" id="IPR004843">
    <property type="entry name" value="Calcineurin-like_PHP"/>
</dbReference>
<evidence type="ECO:0000256" key="5">
    <source>
        <dbReference type="ARBA" id="ARBA00022801"/>
    </source>
</evidence>
<dbReference type="EMBL" id="KN716379">
    <property type="protein sequence ID" value="KJH45909.1"/>
    <property type="molecule type" value="Genomic_DNA"/>
</dbReference>
<dbReference type="PIRSF" id="PIRSF000898">
    <property type="entry name" value="Acid_Ptase_5"/>
    <property type="match status" value="1"/>
</dbReference>
<comment type="cofactor">
    <cofactor evidence="7">
        <name>Fe cation</name>
        <dbReference type="ChEBI" id="CHEBI:24875"/>
    </cofactor>
    <text evidence="7">Binds 2 iron ions per subunit.</text>
</comment>
<dbReference type="CDD" id="cd07378">
    <property type="entry name" value="MPP_ACP5"/>
    <property type="match status" value="1"/>
</dbReference>
<evidence type="ECO:0000256" key="6">
    <source>
        <dbReference type="PIRNR" id="PIRNR000898"/>
    </source>
</evidence>
<dbReference type="Gene3D" id="3.60.21.10">
    <property type="match status" value="1"/>
</dbReference>
<evidence type="ECO:0000313" key="12">
    <source>
        <dbReference type="Proteomes" id="UP000053766"/>
    </source>
</evidence>
<evidence type="ECO:0000256" key="1">
    <source>
        <dbReference type="ARBA" id="ARBA00000032"/>
    </source>
</evidence>
<feature type="binding site" evidence="7">
    <location>
        <position position="75"/>
    </location>
    <ligand>
        <name>Fe cation</name>
        <dbReference type="ChEBI" id="CHEBI:24875"/>
        <label>2</label>
    </ligand>
</feature>
<dbReference type="Pfam" id="PF00149">
    <property type="entry name" value="Metallophos"/>
    <property type="match status" value="1"/>
</dbReference>
<evidence type="ECO:0000256" key="2">
    <source>
        <dbReference type="ARBA" id="ARBA00012646"/>
    </source>
</evidence>